<dbReference type="InterPro" id="IPR036890">
    <property type="entry name" value="HATPase_C_sf"/>
</dbReference>
<dbReference type="InterPro" id="IPR050640">
    <property type="entry name" value="Bact_2-comp_sensor_kinase"/>
</dbReference>
<evidence type="ECO:0000313" key="2">
    <source>
        <dbReference type="EMBL" id="MBW3470007.1"/>
    </source>
</evidence>
<feature type="domain" description="Signal transduction histidine kinase internal region" evidence="1">
    <location>
        <begin position="38"/>
        <end position="107"/>
    </location>
</feature>
<dbReference type="AlphaFoldDB" id="A0A951MFN4"/>
<keyword evidence="2" id="KW-0808">Transferase</keyword>
<sequence length="237" mass="27382">MSLFALHLYRKSQSLIKEREILDQELSRLTEKVNTKDLAIIDYQLNPHLFKNILNSIQSHAYQTYFALDKMSGVLDFILYQSKNKFVTAREEIQFAKDLIEINKIKLSPLFELKVKTKIGPNEPMFDQKLIAPLITIDLIENAFKHADLQKGDSFIHVTFQFHDGFFILTVSNSISAKPPLEKLSGGLGITSMEQRLEILYKDCYKFDKFVEDEVYISHLTLDLFSLKSKILSKGKI</sequence>
<dbReference type="Pfam" id="PF06580">
    <property type="entry name" value="His_kinase"/>
    <property type="match status" value="1"/>
</dbReference>
<accession>A0A951MFN4</accession>
<gene>
    <name evidence="2" type="ORF">EGN73_19610</name>
</gene>
<dbReference type="EMBL" id="RPHB01000010">
    <property type="protein sequence ID" value="MBW3470007.1"/>
    <property type="molecule type" value="Genomic_DNA"/>
</dbReference>
<evidence type="ECO:0000313" key="3">
    <source>
        <dbReference type="Proteomes" id="UP000727490"/>
    </source>
</evidence>
<dbReference type="GO" id="GO:0016020">
    <property type="term" value="C:membrane"/>
    <property type="evidence" value="ECO:0007669"/>
    <property type="project" value="InterPro"/>
</dbReference>
<dbReference type="PANTHER" id="PTHR34220:SF7">
    <property type="entry name" value="SENSOR HISTIDINE KINASE YPDA"/>
    <property type="match status" value="1"/>
</dbReference>
<dbReference type="PANTHER" id="PTHR34220">
    <property type="entry name" value="SENSOR HISTIDINE KINASE YPDA"/>
    <property type="match status" value="1"/>
</dbReference>
<dbReference type="SUPFAM" id="SSF55874">
    <property type="entry name" value="ATPase domain of HSP90 chaperone/DNA topoisomerase II/histidine kinase"/>
    <property type="match status" value="1"/>
</dbReference>
<protein>
    <submittedName>
        <fullName evidence="2">Histidine kinase</fullName>
    </submittedName>
</protein>
<evidence type="ECO:0000259" key="1">
    <source>
        <dbReference type="Pfam" id="PF06580"/>
    </source>
</evidence>
<dbReference type="InterPro" id="IPR010559">
    <property type="entry name" value="Sig_transdc_His_kin_internal"/>
</dbReference>
<reference evidence="2 3" key="1">
    <citation type="journal article" date="2020" name="Syst. Appl. Microbiol.">
        <title>Arthrospiribacter ruber gen. nov., sp. nov., a novel bacterium isolated from Arthrospira cultures.</title>
        <authorList>
            <person name="Waleron M."/>
            <person name="Misztak A."/>
            <person name="Waleron M.M."/>
            <person name="Furmaniak M."/>
            <person name="Mrozik A."/>
            <person name="Waleron K."/>
        </authorList>
    </citation>
    <scope>NUCLEOTIDE SEQUENCE [LARGE SCALE GENOMIC DNA]</scope>
    <source>
        <strain evidence="2 3">DPMB0001</strain>
    </source>
</reference>
<name>A0A951MFN4_9BACT</name>
<dbReference type="GO" id="GO:0000155">
    <property type="term" value="F:phosphorelay sensor kinase activity"/>
    <property type="evidence" value="ECO:0007669"/>
    <property type="project" value="InterPro"/>
</dbReference>
<keyword evidence="2" id="KW-0418">Kinase</keyword>
<dbReference type="Gene3D" id="3.30.565.10">
    <property type="entry name" value="Histidine kinase-like ATPase, C-terminal domain"/>
    <property type="match status" value="1"/>
</dbReference>
<comment type="caution">
    <text evidence="2">The sequence shown here is derived from an EMBL/GenBank/DDBJ whole genome shotgun (WGS) entry which is preliminary data.</text>
</comment>
<dbReference type="Proteomes" id="UP000727490">
    <property type="component" value="Unassembled WGS sequence"/>
</dbReference>
<organism evidence="2 3">
    <name type="scientific">Arthrospiribacter ruber</name>
    <dbReference type="NCBI Taxonomy" id="2487934"/>
    <lineage>
        <taxon>Bacteria</taxon>
        <taxon>Pseudomonadati</taxon>
        <taxon>Bacteroidota</taxon>
        <taxon>Cytophagia</taxon>
        <taxon>Cytophagales</taxon>
        <taxon>Cyclobacteriaceae</taxon>
        <taxon>Arthrospiribacter</taxon>
    </lineage>
</organism>
<keyword evidence="3" id="KW-1185">Reference proteome</keyword>
<proteinExistence type="predicted"/>